<keyword evidence="2" id="KW-1003">Cell membrane</keyword>
<organism evidence="7 8">
    <name type="scientific">Paenibacillus phytohabitans</name>
    <dbReference type="NCBI Taxonomy" id="2654978"/>
    <lineage>
        <taxon>Bacteria</taxon>
        <taxon>Bacillati</taxon>
        <taxon>Bacillota</taxon>
        <taxon>Bacilli</taxon>
        <taxon>Bacillales</taxon>
        <taxon>Paenibacillaceae</taxon>
        <taxon>Paenibacillus</taxon>
    </lineage>
</organism>
<gene>
    <name evidence="7" type="ORF">GC101_26665</name>
</gene>
<feature type="transmembrane region" description="Helical" evidence="6">
    <location>
        <begin position="115"/>
        <end position="138"/>
    </location>
</feature>
<comment type="caution">
    <text evidence="7">The sequence shown here is derived from an EMBL/GenBank/DDBJ whole genome shotgun (WGS) entry which is preliminary data.</text>
</comment>
<accession>A0ABX1YPI4</accession>
<dbReference type="PANTHER" id="PTHR30250:SF11">
    <property type="entry name" value="O-ANTIGEN TRANSPORTER-RELATED"/>
    <property type="match status" value="1"/>
</dbReference>
<evidence type="ECO:0000256" key="3">
    <source>
        <dbReference type="ARBA" id="ARBA00022692"/>
    </source>
</evidence>
<feature type="transmembrane region" description="Helical" evidence="6">
    <location>
        <begin position="150"/>
        <end position="170"/>
    </location>
</feature>
<feature type="transmembrane region" description="Helical" evidence="6">
    <location>
        <begin position="87"/>
        <end position="109"/>
    </location>
</feature>
<protein>
    <recommendedName>
        <fullName evidence="9">Polysaccharide biosynthesis protein C-terminal domain-containing protein</fullName>
    </recommendedName>
</protein>
<keyword evidence="8" id="KW-1185">Reference proteome</keyword>
<reference evidence="7 8" key="1">
    <citation type="submission" date="2019-10" db="EMBL/GenBank/DDBJ databases">
        <title>Description of Paenibacillus terricola sp. nov.</title>
        <authorList>
            <person name="Carlier A."/>
            <person name="Qi S."/>
        </authorList>
    </citation>
    <scope>NUCLEOTIDE SEQUENCE [LARGE SCALE GENOMIC DNA]</scope>
    <source>
        <strain evidence="7 8">LMG 31459</strain>
    </source>
</reference>
<keyword evidence="5 6" id="KW-0472">Membrane</keyword>
<feature type="transmembrane region" description="Helical" evidence="6">
    <location>
        <begin position="176"/>
        <end position="195"/>
    </location>
</feature>
<evidence type="ECO:0000313" key="8">
    <source>
        <dbReference type="Proteomes" id="UP000596857"/>
    </source>
</evidence>
<evidence type="ECO:0000256" key="6">
    <source>
        <dbReference type="SAM" id="Phobius"/>
    </source>
</evidence>
<dbReference type="InterPro" id="IPR050833">
    <property type="entry name" value="Poly_Biosynth_Transport"/>
</dbReference>
<evidence type="ECO:0000256" key="1">
    <source>
        <dbReference type="ARBA" id="ARBA00004651"/>
    </source>
</evidence>
<evidence type="ECO:0000256" key="4">
    <source>
        <dbReference type="ARBA" id="ARBA00022989"/>
    </source>
</evidence>
<feature type="transmembrane region" description="Helical" evidence="6">
    <location>
        <begin position="45"/>
        <end position="67"/>
    </location>
</feature>
<evidence type="ECO:0000313" key="7">
    <source>
        <dbReference type="EMBL" id="NOU82454.1"/>
    </source>
</evidence>
<dbReference type="PANTHER" id="PTHR30250">
    <property type="entry name" value="PST FAMILY PREDICTED COLANIC ACID TRANSPORTER"/>
    <property type="match status" value="1"/>
</dbReference>
<feature type="transmembrane region" description="Helical" evidence="6">
    <location>
        <begin position="253"/>
        <end position="275"/>
    </location>
</feature>
<proteinExistence type="predicted"/>
<sequence>MSRRLSVFIKNFSYTLTSNFVSFIVSTLLILVVPKLIGVQAYGYWQYYLFYSSYVGFFHFGWIDGIYLRYGGAKYKDLNKELFFSQFYMLFFSQLLISIIISIFSIVFIRDGDKIFIFQMIALCLISMNLRYMLLYILQSTNRIKENARITLIDRLLYCLIIVIFLSVGFRDYKSMIVADLIGKLISLFFSMYYCKEIVFRKISTFHLELKETYLNISVGIKLMIATIASTLILGVVRFGIERSWDVSTFGKVSLTLSISNLLMLFINALGIIMYPVLKRTDQKKLPHIYKMMRTFLTVFLLGLLLLYYPFRSVLNYWLPQYTDSLMYMAFVFPMCVYEGKMSLLINTYFKALREEKLMLIINLISLIVSIIITIFTTVVFRNLDLAVVSIVLLVAFKCILSEILLSRRLNISIGKDIILELFLTIVFIVTGYFLNSWSSIMLYIIAFIMYLIVKRKDIISTAENVKFFLKT</sequence>
<feature type="transmembrane region" description="Helical" evidence="6">
    <location>
        <begin position="215"/>
        <end position="241"/>
    </location>
</feature>
<evidence type="ECO:0000256" key="2">
    <source>
        <dbReference type="ARBA" id="ARBA00022475"/>
    </source>
</evidence>
<feature type="transmembrane region" description="Helical" evidence="6">
    <location>
        <begin position="387"/>
        <end position="406"/>
    </location>
</feature>
<feature type="transmembrane region" description="Helical" evidence="6">
    <location>
        <begin position="418"/>
        <end position="435"/>
    </location>
</feature>
<keyword evidence="3 6" id="KW-0812">Transmembrane</keyword>
<evidence type="ECO:0008006" key="9">
    <source>
        <dbReference type="Google" id="ProtNLM"/>
    </source>
</evidence>
<feature type="transmembrane region" description="Helical" evidence="6">
    <location>
        <begin position="12"/>
        <end position="33"/>
    </location>
</feature>
<comment type="subcellular location">
    <subcellularLocation>
        <location evidence="1">Cell membrane</location>
        <topology evidence="1">Multi-pass membrane protein</topology>
    </subcellularLocation>
</comment>
<name>A0ABX1YPI4_9BACL</name>
<evidence type="ECO:0000256" key="5">
    <source>
        <dbReference type="ARBA" id="ARBA00023136"/>
    </source>
</evidence>
<dbReference type="EMBL" id="WHOB01000079">
    <property type="protein sequence ID" value="NOU82454.1"/>
    <property type="molecule type" value="Genomic_DNA"/>
</dbReference>
<feature type="transmembrane region" description="Helical" evidence="6">
    <location>
        <begin position="441"/>
        <end position="457"/>
    </location>
</feature>
<feature type="transmembrane region" description="Helical" evidence="6">
    <location>
        <begin position="358"/>
        <end position="381"/>
    </location>
</feature>
<feature type="transmembrane region" description="Helical" evidence="6">
    <location>
        <begin position="296"/>
        <end position="319"/>
    </location>
</feature>
<keyword evidence="4 6" id="KW-1133">Transmembrane helix</keyword>
<feature type="transmembrane region" description="Helical" evidence="6">
    <location>
        <begin position="325"/>
        <end position="346"/>
    </location>
</feature>
<dbReference type="Proteomes" id="UP000596857">
    <property type="component" value="Unassembled WGS sequence"/>
</dbReference>